<comment type="caution">
    <text evidence="2">The sequence shown here is derived from an EMBL/GenBank/DDBJ whole genome shotgun (WGS) entry which is preliminary data.</text>
</comment>
<accession>A0A7Y0UW22</accession>
<gene>
    <name evidence="2" type="ORF">HHJ77_11115</name>
</gene>
<evidence type="ECO:0000256" key="1">
    <source>
        <dbReference type="SAM" id="MobiDB-lite"/>
    </source>
</evidence>
<proteinExistence type="predicted"/>
<reference evidence="2 3" key="1">
    <citation type="submission" date="2020-04" db="EMBL/GenBank/DDBJ databases">
        <title>Antimicrobial susceptibility and clonality of vaginal-derived multi-drug resistant Mobiluncus isolates in China.</title>
        <authorList>
            <person name="Zhang X."/>
        </authorList>
    </citation>
    <scope>NUCLEOTIDE SEQUENCE [LARGE SCALE GENOMIC DNA]</scope>
    <source>
        <strain evidence="2 3">12</strain>
    </source>
</reference>
<dbReference type="EMBL" id="JABCUS010000038">
    <property type="protein sequence ID" value="NMX04433.1"/>
    <property type="molecule type" value="Genomic_DNA"/>
</dbReference>
<dbReference type="Proteomes" id="UP000575397">
    <property type="component" value="Unassembled WGS sequence"/>
</dbReference>
<organism evidence="2 3">
    <name type="scientific">Mobiluncus mulieris</name>
    <dbReference type="NCBI Taxonomy" id="2052"/>
    <lineage>
        <taxon>Bacteria</taxon>
        <taxon>Bacillati</taxon>
        <taxon>Actinomycetota</taxon>
        <taxon>Actinomycetes</taxon>
        <taxon>Actinomycetales</taxon>
        <taxon>Actinomycetaceae</taxon>
        <taxon>Mobiluncus</taxon>
    </lineage>
</organism>
<sequence>METSGKISGKTLGAEIAEISRTEIFPETDNPEFPSVKSFPERKGGNFPGGNFSRHRKIGNPRRVLSQSGCCIPHHAWLQLMQINCGKCFEGGGDGATLFHGLELEILLRLGRDYDDGDS</sequence>
<dbReference type="AlphaFoldDB" id="A0A7Y0UW22"/>
<feature type="region of interest" description="Disordered" evidence="1">
    <location>
        <begin position="27"/>
        <end position="55"/>
    </location>
</feature>
<evidence type="ECO:0000313" key="2">
    <source>
        <dbReference type="EMBL" id="NMX04433.1"/>
    </source>
</evidence>
<dbReference type="RefSeq" id="WP_169763292.1">
    <property type="nucleotide sequence ID" value="NZ_JABCUS010000038.1"/>
</dbReference>
<protein>
    <submittedName>
        <fullName evidence="2">Uncharacterized protein</fullName>
    </submittedName>
</protein>
<evidence type="ECO:0000313" key="3">
    <source>
        <dbReference type="Proteomes" id="UP000575397"/>
    </source>
</evidence>
<name>A0A7Y0UW22_9ACTO</name>